<organism evidence="2 3">
    <name type="scientific">Actinokineospora fastidiosa</name>
    <dbReference type="NCBI Taxonomy" id="1816"/>
    <lineage>
        <taxon>Bacteria</taxon>
        <taxon>Bacillati</taxon>
        <taxon>Actinomycetota</taxon>
        <taxon>Actinomycetes</taxon>
        <taxon>Pseudonocardiales</taxon>
        <taxon>Pseudonocardiaceae</taxon>
        <taxon>Actinokineospora</taxon>
    </lineage>
</organism>
<keyword evidence="3" id="KW-1185">Reference proteome</keyword>
<evidence type="ECO:0000259" key="1">
    <source>
        <dbReference type="PROSITE" id="PS51186"/>
    </source>
</evidence>
<dbReference type="CDD" id="cd04301">
    <property type="entry name" value="NAT_SF"/>
    <property type="match status" value="1"/>
</dbReference>
<name>A0A918L688_9PSEU</name>
<accession>A0A918L688</accession>
<feature type="domain" description="N-acetyltransferase" evidence="1">
    <location>
        <begin position="122"/>
        <end position="251"/>
    </location>
</feature>
<dbReference type="GO" id="GO:0016747">
    <property type="term" value="F:acyltransferase activity, transferring groups other than amino-acyl groups"/>
    <property type="evidence" value="ECO:0007669"/>
    <property type="project" value="InterPro"/>
</dbReference>
<dbReference type="Proteomes" id="UP000660680">
    <property type="component" value="Unassembled WGS sequence"/>
</dbReference>
<dbReference type="Gene3D" id="3.40.630.30">
    <property type="match status" value="1"/>
</dbReference>
<gene>
    <name evidence="2" type="ORF">GCM10010171_01710</name>
</gene>
<reference evidence="2" key="1">
    <citation type="journal article" date="2014" name="Int. J. Syst. Evol. Microbiol.">
        <title>Complete genome sequence of Corynebacterium casei LMG S-19264T (=DSM 44701T), isolated from a smear-ripened cheese.</title>
        <authorList>
            <consortium name="US DOE Joint Genome Institute (JGI-PGF)"/>
            <person name="Walter F."/>
            <person name="Albersmeier A."/>
            <person name="Kalinowski J."/>
            <person name="Ruckert C."/>
        </authorList>
    </citation>
    <scope>NUCLEOTIDE SEQUENCE</scope>
    <source>
        <strain evidence="2">JCM 3276</strain>
    </source>
</reference>
<dbReference type="SUPFAM" id="SSF55729">
    <property type="entry name" value="Acyl-CoA N-acyltransferases (Nat)"/>
    <property type="match status" value="1"/>
</dbReference>
<evidence type="ECO:0000313" key="3">
    <source>
        <dbReference type="Proteomes" id="UP000660680"/>
    </source>
</evidence>
<proteinExistence type="predicted"/>
<dbReference type="EMBL" id="BMRB01000001">
    <property type="protein sequence ID" value="GGS13579.1"/>
    <property type="molecule type" value="Genomic_DNA"/>
</dbReference>
<dbReference type="PROSITE" id="PS51186">
    <property type="entry name" value="GNAT"/>
    <property type="match status" value="1"/>
</dbReference>
<dbReference type="Pfam" id="PF24553">
    <property type="entry name" value="Rv0428c_C"/>
    <property type="match status" value="1"/>
</dbReference>
<dbReference type="AlphaFoldDB" id="A0A918L688"/>
<evidence type="ECO:0000313" key="2">
    <source>
        <dbReference type="EMBL" id="GGS13579.1"/>
    </source>
</evidence>
<dbReference type="InterPro" id="IPR016181">
    <property type="entry name" value="Acyl_CoA_acyltransferase"/>
</dbReference>
<dbReference type="InterPro" id="IPR000182">
    <property type="entry name" value="GNAT_dom"/>
</dbReference>
<reference evidence="2" key="2">
    <citation type="submission" date="2020-09" db="EMBL/GenBank/DDBJ databases">
        <authorList>
            <person name="Sun Q."/>
            <person name="Ohkuma M."/>
        </authorList>
    </citation>
    <scope>NUCLEOTIDE SEQUENCE</scope>
    <source>
        <strain evidence="2">JCM 3276</strain>
    </source>
</reference>
<dbReference type="InterPro" id="IPR056935">
    <property type="entry name" value="Rv0428c-like_C"/>
</dbReference>
<sequence>MLFTMQEKVAPSGETGVVHPMETLEGVCADAWPAVVRRDLGDWRMRAAGGYTGRANSTLAIGDPGLPLHRALDTVVAFSREHGIRPYLQVVSGSPVEEDLTDHGWRANTAHAKGAETYVLVGPTRPAPGDVRDTPPPGWLEVAVGGVPTRAQEHVLTTGPRVGFATVWDGDAIAGIARGCVVGAYLHVAVLEVRPEHRRRGHGAALLAALDHWAGTPYRVLQVTTANTAAVALYRRENLTESHRYRYWVGD</sequence>
<comment type="caution">
    <text evidence="2">The sequence shown here is derived from an EMBL/GenBank/DDBJ whole genome shotgun (WGS) entry which is preliminary data.</text>
</comment>
<protein>
    <submittedName>
        <fullName evidence="2">N-acetyltransferase</fullName>
    </submittedName>
</protein>